<name>A0AAD2HJT5_9AGAR</name>
<keyword evidence="1" id="KW-1133">Transmembrane helix</keyword>
<keyword evidence="1" id="KW-0812">Transmembrane</keyword>
<reference evidence="2" key="1">
    <citation type="submission" date="2023-11" db="EMBL/GenBank/DDBJ databases">
        <authorList>
            <person name="De Vega J J."/>
            <person name="De Vega J J."/>
        </authorList>
    </citation>
    <scope>NUCLEOTIDE SEQUENCE</scope>
</reference>
<evidence type="ECO:0000256" key="1">
    <source>
        <dbReference type="SAM" id="Phobius"/>
    </source>
</evidence>
<keyword evidence="1" id="KW-0472">Membrane</keyword>
<sequence length="223" mass="26225">MLMLLDRFVVGAWLSPRCLIWIGVGPAHMVERIRVRGPDGNNWAVSRCTVVRVQRRRRRRRRRGRDGRLRTRRPEVGLELWVIHVMILKLVCVVLLLLLLLLLQLLPPGLDIARRRRPLRIWWQRNEHRGIERMQTQLISRSIPRPPANIRSMARISHIPVRLKRIVQRQRGLRRSRGESTLRVILVDHRVLVFVSHVFRPMLCPAVPPTVSVHVRIVRVCIG</sequence>
<dbReference type="EMBL" id="CAVNYO010000405">
    <property type="protein sequence ID" value="CAK5276199.1"/>
    <property type="molecule type" value="Genomic_DNA"/>
</dbReference>
<dbReference type="AlphaFoldDB" id="A0AAD2HJT5"/>
<proteinExistence type="predicted"/>
<accession>A0AAD2HJT5</accession>
<evidence type="ECO:0000313" key="3">
    <source>
        <dbReference type="Proteomes" id="UP001295794"/>
    </source>
</evidence>
<keyword evidence="3" id="KW-1185">Reference proteome</keyword>
<organism evidence="2 3">
    <name type="scientific">Mycena citricolor</name>
    <dbReference type="NCBI Taxonomy" id="2018698"/>
    <lineage>
        <taxon>Eukaryota</taxon>
        <taxon>Fungi</taxon>
        <taxon>Dikarya</taxon>
        <taxon>Basidiomycota</taxon>
        <taxon>Agaricomycotina</taxon>
        <taxon>Agaricomycetes</taxon>
        <taxon>Agaricomycetidae</taxon>
        <taxon>Agaricales</taxon>
        <taxon>Marasmiineae</taxon>
        <taxon>Mycenaceae</taxon>
        <taxon>Mycena</taxon>
    </lineage>
</organism>
<protein>
    <submittedName>
        <fullName evidence="2">Uncharacterized protein</fullName>
    </submittedName>
</protein>
<feature type="transmembrane region" description="Helical" evidence="1">
    <location>
        <begin position="81"/>
        <end position="106"/>
    </location>
</feature>
<gene>
    <name evidence="2" type="ORF">MYCIT1_LOCUS24314</name>
</gene>
<comment type="caution">
    <text evidence="2">The sequence shown here is derived from an EMBL/GenBank/DDBJ whole genome shotgun (WGS) entry which is preliminary data.</text>
</comment>
<evidence type="ECO:0000313" key="2">
    <source>
        <dbReference type="EMBL" id="CAK5276199.1"/>
    </source>
</evidence>
<dbReference type="Proteomes" id="UP001295794">
    <property type="component" value="Unassembled WGS sequence"/>
</dbReference>